<keyword evidence="2" id="KW-1185">Reference proteome</keyword>
<proteinExistence type="predicted"/>
<protein>
    <submittedName>
        <fullName evidence="1">Phosphatidylinositol 4-kinase PIK1alpha</fullName>
    </submittedName>
</protein>
<gene>
    <name evidence="1" type="ORF">EJF14_60169</name>
</gene>
<accession>A0ACD0WQ07</accession>
<name>A0ACD0WQ07_CLALS</name>
<evidence type="ECO:0000313" key="1">
    <source>
        <dbReference type="EMBL" id="QFZ29658.1"/>
    </source>
</evidence>
<organism evidence="1 2">
    <name type="scientific">Clavispora lusitaniae</name>
    <name type="common">Candida lusitaniae</name>
    <dbReference type="NCBI Taxonomy" id="36911"/>
    <lineage>
        <taxon>Eukaryota</taxon>
        <taxon>Fungi</taxon>
        <taxon>Dikarya</taxon>
        <taxon>Ascomycota</taxon>
        <taxon>Saccharomycotina</taxon>
        <taxon>Pichiomycetes</taxon>
        <taxon>Metschnikowiaceae</taxon>
        <taxon>Clavispora</taxon>
    </lineage>
</organism>
<dbReference type="Proteomes" id="UP000326582">
    <property type="component" value="Chromosome 6"/>
</dbReference>
<dbReference type="EMBL" id="CP038489">
    <property type="protein sequence ID" value="QFZ29658.1"/>
    <property type="molecule type" value="Genomic_DNA"/>
</dbReference>
<reference evidence="2" key="1">
    <citation type="journal article" date="2019" name="MBio">
        <title>Comparative genomics for the elucidation of multidrug resistance (MDR) in Candida lusitaniae.</title>
        <authorList>
            <person name="Kannan A."/>
            <person name="Asner S.A."/>
            <person name="Trachsel E."/>
            <person name="Kelly S."/>
            <person name="Parker J."/>
            <person name="Sanglard D."/>
        </authorList>
    </citation>
    <scope>NUCLEOTIDE SEQUENCE [LARGE SCALE GENOMIC DNA]</scope>
    <source>
        <strain evidence="2">P1</strain>
    </source>
</reference>
<sequence length="927" mass="105552">MDQTGEALLKIIDSPDFDVFTCIDYLRRYSSEIGIYYYLTRKLRTYKYDDLEFLIPQLIQLLVSFETNSMALEDFLLEYSEKYPHFSLIVFWNLQAFVFELKDNPNSYSFQIVRNMVNKLQDILFNPFKPSTSNDFRENLHPALVLCGAVAASLGMPQIHDFIKPLIESQAKQQKSFVFKLANFQKTLTKNLTLKNQKLSKESRVAHSDDEKPIVKAKASTEQQRYSESYARSKRVSSQTLTSDESEIYTSDEDEPIFHTVKRQSSRLRSMQSMDNMSFIQNIEEKLDVTSVIKKSQRKEAQQHHLSHSMPDLGATQEVVDVRPSLTPSGSEISLANLNLIRHKTPPPPVVATPVDPHRWLKANYSRNVTKFILALQNISLRLSQLPKEARLSALRAELSIVNKTILPAEIDIPQLLPITSTRNKKYHKILKLSVNEAFVLNSAERVPFLMFVEFLSDEIDFDPTTAENRRLLQSSSGSADKASTLEAESAVDETQDYNDALQQVETDLGELKVATESNPEYNLASLKSSNYVLPSSPLDKKNPSFQSSDNAKTRADQMRIAAVMLQQLESAGKSNSDQSSAIKERIIQSMIEIQDQFESIDYDKINELKGKESNAGERKLENDFKLAEDWKAKKQRIRNSSIYGHLPNWDLCSVIAKNGSDLPQEAFACQLIAMISNIWTKKNIPSWTKRMKILITSANTGLVETITNAISIHSIKKSMTELSISEGDNSRRKIITLKDYFEKLFGGLQTGSFRRAQKNFAKSLASYSIICYVLQIKDRHNGNIMLDNEGHIIHIDFGFLLSNSPGSMGFEAAPFKLTMEYVDLLGGLDSELFLYFKDLCKRCFLALREESDQIVNMVELMQKDSSLPCFNNGENTSVLMKQRLQLQMNEEEAKDFVENVLIGRSLASMYTRLYDQFQLITQGIYT</sequence>
<evidence type="ECO:0000313" key="2">
    <source>
        <dbReference type="Proteomes" id="UP000326582"/>
    </source>
</evidence>